<gene>
    <name evidence="2" type="ORF">POM88_041259</name>
</gene>
<feature type="domain" description="Beta-galactosidase beta-sandwich" evidence="1">
    <location>
        <begin position="34"/>
        <end position="55"/>
    </location>
</feature>
<reference evidence="2" key="1">
    <citation type="submission" date="2023-02" db="EMBL/GenBank/DDBJ databases">
        <title>Genome of toxic invasive species Heracleum sosnowskyi carries increased number of genes despite the absence of recent whole-genome duplications.</title>
        <authorList>
            <person name="Schelkunov M."/>
            <person name="Shtratnikova V."/>
            <person name="Makarenko M."/>
            <person name="Klepikova A."/>
            <person name="Omelchenko D."/>
            <person name="Novikova G."/>
            <person name="Obukhova E."/>
            <person name="Bogdanov V."/>
            <person name="Penin A."/>
            <person name="Logacheva M."/>
        </authorList>
    </citation>
    <scope>NUCLEOTIDE SEQUENCE</scope>
    <source>
        <strain evidence="2">Hsosn_3</strain>
        <tissue evidence="2">Leaf</tissue>
    </source>
</reference>
<dbReference type="Proteomes" id="UP001237642">
    <property type="component" value="Unassembled WGS sequence"/>
</dbReference>
<dbReference type="Pfam" id="PF17834">
    <property type="entry name" value="GHD"/>
    <property type="match status" value="1"/>
</dbReference>
<accession>A0AAD8HGA9</accession>
<evidence type="ECO:0000313" key="2">
    <source>
        <dbReference type="EMBL" id="KAK1365698.1"/>
    </source>
</evidence>
<evidence type="ECO:0000259" key="1">
    <source>
        <dbReference type="Pfam" id="PF17834"/>
    </source>
</evidence>
<dbReference type="AlphaFoldDB" id="A0AAD8HGA9"/>
<comment type="caution">
    <text evidence="2">The sequence shown here is derived from an EMBL/GenBank/DDBJ whole genome shotgun (WGS) entry which is preliminary data.</text>
</comment>
<sequence>MSIGQSLGLVPHFLPTMILDPGQRLPILISNMTCPPWSISILPDCKNEVFNTAKVGFHGAHMKMLPAPELFILLHPLAISKAGLQASEDDYYQINEAFSVLAPSNKKLFGISDVSSL</sequence>
<keyword evidence="3" id="KW-1185">Reference proteome</keyword>
<evidence type="ECO:0000313" key="3">
    <source>
        <dbReference type="Proteomes" id="UP001237642"/>
    </source>
</evidence>
<organism evidence="2 3">
    <name type="scientific">Heracleum sosnowskyi</name>
    <dbReference type="NCBI Taxonomy" id="360622"/>
    <lineage>
        <taxon>Eukaryota</taxon>
        <taxon>Viridiplantae</taxon>
        <taxon>Streptophyta</taxon>
        <taxon>Embryophyta</taxon>
        <taxon>Tracheophyta</taxon>
        <taxon>Spermatophyta</taxon>
        <taxon>Magnoliopsida</taxon>
        <taxon>eudicotyledons</taxon>
        <taxon>Gunneridae</taxon>
        <taxon>Pentapetalae</taxon>
        <taxon>asterids</taxon>
        <taxon>campanulids</taxon>
        <taxon>Apiales</taxon>
        <taxon>Apiaceae</taxon>
        <taxon>Apioideae</taxon>
        <taxon>apioid superclade</taxon>
        <taxon>Tordylieae</taxon>
        <taxon>Tordyliinae</taxon>
        <taxon>Heracleum</taxon>
    </lineage>
</organism>
<dbReference type="EMBL" id="JAUIZM010000009">
    <property type="protein sequence ID" value="KAK1365698.1"/>
    <property type="molecule type" value="Genomic_DNA"/>
</dbReference>
<name>A0AAD8HGA9_9APIA</name>
<proteinExistence type="predicted"/>
<protein>
    <recommendedName>
        <fullName evidence="1">Beta-galactosidase beta-sandwich domain-containing protein</fullName>
    </recommendedName>
</protein>
<dbReference type="InterPro" id="IPR041392">
    <property type="entry name" value="GHD"/>
</dbReference>
<reference evidence="2" key="2">
    <citation type="submission" date="2023-05" db="EMBL/GenBank/DDBJ databases">
        <authorList>
            <person name="Schelkunov M.I."/>
        </authorList>
    </citation>
    <scope>NUCLEOTIDE SEQUENCE</scope>
    <source>
        <strain evidence="2">Hsosn_3</strain>
        <tissue evidence="2">Leaf</tissue>
    </source>
</reference>